<dbReference type="SUPFAM" id="SSF63501">
    <property type="entry name" value="Frizzled cysteine-rich domain"/>
    <property type="match status" value="1"/>
</dbReference>
<dbReference type="EMBL" id="MU826385">
    <property type="protein sequence ID" value="KAJ7377000.1"/>
    <property type="molecule type" value="Genomic_DNA"/>
</dbReference>
<sequence>MFFVLNSNDMLGPSSECTATTSMLPCKEVCKRFVADCQHISGANEGLLALFRGVCEVLTGPSGKCLPKSGNFSGVHDSEEVKCRRLVIRQCQNAGYNFTSVSDEYQQMVNSSAIFQDSDVNSKLRKIICMEIAPPCDEKHNKTLLVPCRAMCNDAFNESSAQFLKVFNNTEYCSAFPENTTVNGSEYCSLQAWPSNGYWPSSLWTSLDTAEPTLAPTAIVTMPASDSYCNQACTDS</sequence>
<dbReference type="AlphaFoldDB" id="A0A9W9Z8V4"/>
<feature type="disulfide bond" evidence="2">
    <location>
        <begin position="83"/>
        <end position="129"/>
    </location>
</feature>
<accession>A0A9W9Z8V4</accession>
<keyword evidence="5" id="KW-1185">Reference proteome</keyword>
<comment type="caution">
    <text evidence="2">Lacks conserved residue(s) required for the propagation of feature annotation.</text>
</comment>
<dbReference type="InterPro" id="IPR020067">
    <property type="entry name" value="Frizzled_dom"/>
</dbReference>
<keyword evidence="1 2" id="KW-1015">Disulfide bond</keyword>
<name>A0A9W9Z8V4_9CNID</name>
<dbReference type="PROSITE" id="PS50038">
    <property type="entry name" value="FZ"/>
    <property type="match status" value="1"/>
</dbReference>
<dbReference type="Proteomes" id="UP001163046">
    <property type="component" value="Unassembled WGS sequence"/>
</dbReference>
<evidence type="ECO:0000256" key="2">
    <source>
        <dbReference type="PROSITE-ProRule" id="PRU00090"/>
    </source>
</evidence>
<protein>
    <recommendedName>
        <fullName evidence="3">FZ domain-containing protein</fullName>
    </recommendedName>
</protein>
<feature type="domain" description="FZ" evidence="3">
    <location>
        <begin position="60"/>
        <end position="191"/>
    </location>
</feature>
<evidence type="ECO:0000259" key="3">
    <source>
        <dbReference type="PROSITE" id="PS50038"/>
    </source>
</evidence>
<gene>
    <name evidence="4" type="ORF">OS493_031273</name>
</gene>
<organism evidence="4 5">
    <name type="scientific">Desmophyllum pertusum</name>
    <dbReference type="NCBI Taxonomy" id="174260"/>
    <lineage>
        <taxon>Eukaryota</taxon>
        <taxon>Metazoa</taxon>
        <taxon>Cnidaria</taxon>
        <taxon>Anthozoa</taxon>
        <taxon>Hexacorallia</taxon>
        <taxon>Scleractinia</taxon>
        <taxon>Caryophylliina</taxon>
        <taxon>Caryophylliidae</taxon>
        <taxon>Desmophyllum</taxon>
    </lineage>
</organism>
<evidence type="ECO:0000256" key="1">
    <source>
        <dbReference type="ARBA" id="ARBA00023157"/>
    </source>
</evidence>
<proteinExistence type="predicted"/>
<dbReference type="InterPro" id="IPR036790">
    <property type="entry name" value="Frizzled_dom_sf"/>
</dbReference>
<dbReference type="Gene3D" id="1.10.2000.10">
    <property type="entry name" value="Frizzled cysteine-rich domain"/>
    <property type="match status" value="1"/>
</dbReference>
<dbReference type="OrthoDB" id="5985572at2759"/>
<comment type="caution">
    <text evidence="4">The sequence shown here is derived from an EMBL/GenBank/DDBJ whole genome shotgun (WGS) entry which is preliminary data.</text>
</comment>
<reference evidence="4" key="1">
    <citation type="submission" date="2023-01" db="EMBL/GenBank/DDBJ databases">
        <title>Genome assembly of the deep-sea coral Lophelia pertusa.</title>
        <authorList>
            <person name="Herrera S."/>
            <person name="Cordes E."/>
        </authorList>
    </citation>
    <scope>NUCLEOTIDE SEQUENCE</scope>
    <source>
        <strain evidence="4">USNM1676648</strain>
        <tissue evidence="4">Polyp</tissue>
    </source>
</reference>
<evidence type="ECO:0000313" key="4">
    <source>
        <dbReference type="EMBL" id="KAJ7377000.1"/>
    </source>
</evidence>
<evidence type="ECO:0000313" key="5">
    <source>
        <dbReference type="Proteomes" id="UP001163046"/>
    </source>
</evidence>